<keyword evidence="1" id="KW-1133">Transmembrane helix</keyword>
<evidence type="ECO:0000313" key="2">
    <source>
        <dbReference type="EMBL" id="MDP9766064.1"/>
    </source>
</evidence>
<dbReference type="EMBL" id="JAURUR010000019">
    <property type="protein sequence ID" value="MDP9766064.1"/>
    <property type="molecule type" value="Genomic_DNA"/>
</dbReference>
<sequence>MTRGPRLPNLRAVLYGVLALVAVFGAVSNGHLVRQTEQIQREQALADATSRQRLVAEQVARHAGQLATESTAADRQQARDQLRLSIAALRAGQRALNVCLVGAEWNKWSPGA</sequence>
<evidence type="ECO:0000313" key="3">
    <source>
        <dbReference type="Proteomes" id="UP001232163"/>
    </source>
</evidence>
<feature type="transmembrane region" description="Helical" evidence="1">
    <location>
        <begin position="12"/>
        <end position="33"/>
    </location>
</feature>
<accession>A0ABT9MIP1</accession>
<protein>
    <submittedName>
        <fullName evidence="2">Uncharacterized protein</fullName>
    </submittedName>
</protein>
<dbReference type="Proteomes" id="UP001232163">
    <property type="component" value="Unassembled WGS sequence"/>
</dbReference>
<organism evidence="2 3">
    <name type="scientific">Deinococcus enclensis</name>
    <dbReference type="NCBI Taxonomy" id="1049582"/>
    <lineage>
        <taxon>Bacteria</taxon>
        <taxon>Thermotogati</taxon>
        <taxon>Deinococcota</taxon>
        <taxon>Deinococci</taxon>
        <taxon>Deinococcales</taxon>
        <taxon>Deinococcaceae</taxon>
        <taxon>Deinococcus</taxon>
    </lineage>
</organism>
<keyword evidence="3" id="KW-1185">Reference proteome</keyword>
<keyword evidence="1" id="KW-0812">Transmembrane</keyword>
<name>A0ABT9MIP1_9DEIO</name>
<comment type="caution">
    <text evidence="2">The sequence shown here is derived from an EMBL/GenBank/DDBJ whole genome shotgun (WGS) entry which is preliminary data.</text>
</comment>
<reference evidence="2 3" key="1">
    <citation type="submission" date="2023-07" db="EMBL/GenBank/DDBJ databases">
        <title>Genomic Encyclopedia of Type Strains, Phase IV (KMG-IV): sequencing the most valuable type-strain genomes for metagenomic binning, comparative biology and taxonomic classification.</title>
        <authorList>
            <person name="Goeker M."/>
        </authorList>
    </citation>
    <scope>NUCLEOTIDE SEQUENCE [LARGE SCALE GENOMIC DNA]</scope>
    <source>
        <strain evidence="2 3">NIO-1023</strain>
    </source>
</reference>
<dbReference type="RefSeq" id="WP_307468869.1">
    <property type="nucleotide sequence ID" value="NZ_JAURUR010000019.1"/>
</dbReference>
<keyword evidence="1" id="KW-0472">Membrane</keyword>
<proteinExistence type="predicted"/>
<gene>
    <name evidence="2" type="ORF">QO006_003528</name>
</gene>
<evidence type="ECO:0000256" key="1">
    <source>
        <dbReference type="SAM" id="Phobius"/>
    </source>
</evidence>